<evidence type="ECO:0000256" key="2">
    <source>
        <dbReference type="ARBA" id="ARBA00022729"/>
    </source>
</evidence>
<feature type="region of interest" description="Disordered" evidence="6">
    <location>
        <begin position="30"/>
        <end position="58"/>
    </location>
</feature>
<feature type="chain" id="PRO_5045246464" evidence="7">
    <location>
        <begin position="23"/>
        <end position="538"/>
    </location>
</feature>
<dbReference type="PROSITE" id="PS51257">
    <property type="entry name" value="PROKAR_LIPOPROTEIN"/>
    <property type="match status" value="1"/>
</dbReference>
<keyword evidence="4" id="KW-0564">Palmitate</keyword>
<dbReference type="InterPro" id="IPR006059">
    <property type="entry name" value="SBP"/>
</dbReference>
<evidence type="ECO:0000313" key="9">
    <source>
        <dbReference type="Proteomes" id="UP001314681"/>
    </source>
</evidence>
<evidence type="ECO:0000256" key="1">
    <source>
        <dbReference type="ARBA" id="ARBA00022475"/>
    </source>
</evidence>
<dbReference type="PANTHER" id="PTHR43649">
    <property type="entry name" value="ARABINOSE-BINDING PROTEIN-RELATED"/>
    <property type="match status" value="1"/>
</dbReference>
<evidence type="ECO:0000256" key="5">
    <source>
        <dbReference type="ARBA" id="ARBA00023288"/>
    </source>
</evidence>
<protein>
    <submittedName>
        <fullName evidence="8">Extracellular solute-binding protein</fullName>
    </submittedName>
</protein>
<feature type="signal peptide" evidence="7">
    <location>
        <begin position="1"/>
        <end position="22"/>
    </location>
</feature>
<organism evidence="8 9">
    <name type="scientific">Diplocloster modestus</name>
    <dbReference type="NCBI Taxonomy" id="2850322"/>
    <lineage>
        <taxon>Bacteria</taxon>
        <taxon>Bacillati</taxon>
        <taxon>Bacillota</taxon>
        <taxon>Clostridia</taxon>
        <taxon>Lachnospirales</taxon>
        <taxon>Lachnospiraceae</taxon>
        <taxon>Diplocloster</taxon>
    </lineage>
</organism>
<keyword evidence="2 7" id="KW-0732">Signal</keyword>
<keyword evidence="5" id="KW-0449">Lipoprotein</keyword>
<dbReference type="RefSeq" id="WP_238726895.1">
    <property type="nucleotide sequence ID" value="NZ_JAHQCX010000007.1"/>
</dbReference>
<dbReference type="Gene3D" id="3.40.190.10">
    <property type="entry name" value="Periplasmic binding protein-like II"/>
    <property type="match status" value="2"/>
</dbReference>
<accession>A0ABS6K8I0</accession>
<dbReference type="Pfam" id="PF01547">
    <property type="entry name" value="SBP_bac_1"/>
    <property type="match status" value="1"/>
</dbReference>
<feature type="compositionally biased region" description="Polar residues" evidence="6">
    <location>
        <begin position="41"/>
        <end position="58"/>
    </location>
</feature>
<evidence type="ECO:0000256" key="6">
    <source>
        <dbReference type="SAM" id="MobiDB-lite"/>
    </source>
</evidence>
<comment type="caution">
    <text evidence="8">The sequence shown here is derived from an EMBL/GenBank/DDBJ whole genome shotgun (WGS) entry which is preliminary data.</text>
</comment>
<evidence type="ECO:0000256" key="4">
    <source>
        <dbReference type="ARBA" id="ARBA00023139"/>
    </source>
</evidence>
<name>A0ABS6K8I0_9FIRM</name>
<keyword evidence="3" id="KW-0472">Membrane</keyword>
<gene>
    <name evidence="8" type="ORF">KTH90_12445</name>
</gene>
<keyword evidence="9" id="KW-1185">Reference proteome</keyword>
<dbReference type="InterPro" id="IPR050490">
    <property type="entry name" value="Bact_solute-bd_prot1"/>
</dbReference>
<dbReference type="SUPFAM" id="SSF53850">
    <property type="entry name" value="Periplasmic binding protein-like II"/>
    <property type="match status" value="1"/>
</dbReference>
<evidence type="ECO:0000313" key="8">
    <source>
        <dbReference type="EMBL" id="MBU9726826.1"/>
    </source>
</evidence>
<evidence type="ECO:0000256" key="3">
    <source>
        <dbReference type="ARBA" id="ARBA00023136"/>
    </source>
</evidence>
<sequence>MKCIKKYLVLILALVMMGSALTACGSKSEESKPAADEKTDNTQAQPAQTDAGANQTAEAQEPVTIKIFGSFWPAERTEVTDYFIEQMELATNTKIELEVPPQANYAEKLQLMLVSGEYPDVVNFPDFSDKLFVQGVQDGLFVPINEYLDQTPNIKEHTYEDAFDAVRVMNDENIYMIPRTSIARNDGFCVRADWLEKSGITPAEDRSLSKDEFVELLKFFTEGDPDGNGKKDTYGMVPVASATGYLEPVLLGAFDLLGWQKTDSGYMNPYYDKNNENLEAALNYSADLWTSGYIHPDWPVVKGYDFAEKFYAGEVGLIPAFAGYNYSTEEKLKEVNPDAACTYISGVRDDDDVLHGATQVPGIWGGWAITKECEHPEKVMEIFDWMLSDEGWKIIMYGKPGLNYEEKDGKIIPKQDDKSVVDAKTNSWCSIFMRRSTAPEFYTSTMALDADRQAEVEGWIKIAMDSVVFSQDFGKKPDISNDAAFIEAENKRQEVMTKVLLGSADYADYQKEMENWYTKGGQEYIDQMNEYINLRNGD</sequence>
<feature type="compositionally biased region" description="Basic and acidic residues" evidence="6">
    <location>
        <begin position="30"/>
        <end position="40"/>
    </location>
</feature>
<proteinExistence type="predicted"/>
<dbReference type="PANTHER" id="PTHR43649:SF33">
    <property type="entry name" value="POLYGALACTURONAN_RHAMNOGALACTURONAN-BINDING PROTEIN YTCQ"/>
    <property type="match status" value="1"/>
</dbReference>
<dbReference type="EMBL" id="JAHQCX010000007">
    <property type="protein sequence ID" value="MBU9726826.1"/>
    <property type="molecule type" value="Genomic_DNA"/>
</dbReference>
<keyword evidence="1" id="KW-1003">Cell membrane</keyword>
<dbReference type="Proteomes" id="UP001314681">
    <property type="component" value="Unassembled WGS sequence"/>
</dbReference>
<evidence type="ECO:0000256" key="7">
    <source>
        <dbReference type="SAM" id="SignalP"/>
    </source>
</evidence>
<reference evidence="8 9" key="1">
    <citation type="submission" date="2021-06" db="EMBL/GenBank/DDBJ databases">
        <title>Description of novel taxa of the family Lachnospiraceae.</title>
        <authorList>
            <person name="Chaplin A.V."/>
            <person name="Sokolova S.R."/>
            <person name="Pikina A.P."/>
            <person name="Korzhanova M."/>
            <person name="Belova V."/>
            <person name="Korostin D."/>
            <person name="Efimov B.A."/>
        </authorList>
    </citation>
    <scope>NUCLEOTIDE SEQUENCE [LARGE SCALE GENOMIC DNA]</scope>
    <source>
        <strain evidence="8 9">ASD4241</strain>
    </source>
</reference>